<proteinExistence type="predicted"/>
<name>A0A8S9RJ39_BRACR</name>
<organism evidence="1 2">
    <name type="scientific">Brassica cretica</name>
    <name type="common">Mustard</name>
    <dbReference type="NCBI Taxonomy" id="69181"/>
    <lineage>
        <taxon>Eukaryota</taxon>
        <taxon>Viridiplantae</taxon>
        <taxon>Streptophyta</taxon>
        <taxon>Embryophyta</taxon>
        <taxon>Tracheophyta</taxon>
        <taxon>Spermatophyta</taxon>
        <taxon>Magnoliopsida</taxon>
        <taxon>eudicotyledons</taxon>
        <taxon>Gunneridae</taxon>
        <taxon>Pentapetalae</taxon>
        <taxon>rosids</taxon>
        <taxon>malvids</taxon>
        <taxon>Brassicales</taxon>
        <taxon>Brassicaceae</taxon>
        <taxon>Brassiceae</taxon>
        <taxon>Brassica</taxon>
    </lineage>
</organism>
<sequence>MSVLLKSGQSASREEAVEKRNLLKWALEPAEDEVLDRLFELGYADAATWSEMSPVDELEYQQHTRPSIDIGDPTSIDRCPEFEKEPMTMMELGDSTRISMESIEMIMDMPEM</sequence>
<dbReference type="EMBL" id="QGKX02000095">
    <property type="protein sequence ID" value="KAF3572452.1"/>
    <property type="molecule type" value="Genomic_DNA"/>
</dbReference>
<reference evidence="1" key="1">
    <citation type="submission" date="2019-12" db="EMBL/GenBank/DDBJ databases">
        <title>Genome sequencing and annotation of Brassica cretica.</title>
        <authorList>
            <person name="Studholme D.J."/>
            <person name="Sarris P."/>
        </authorList>
    </citation>
    <scope>NUCLEOTIDE SEQUENCE</scope>
    <source>
        <strain evidence="1">PFS-109/04</strain>
        <tissue evidence="1">Leaf</tissue>
    </source>
</reference>
<accession>A0A8S9RJ39</accession>
<gene>
    <name evidence="1" type="ORF">F2Q69_00059097</name>
</gene>
<comment type="caution">
    <text evidence="1">The sequence shown here is derived from an EMBL/GenBank/DDBJ whole genome shotgun (WGS) entry which is preliminary data.</text>
</comment>
<evidence type="ECO:0000313" key="2">
    <source>
        <dbReference type="Proteomes" id="UP000712600"/>
    </source>
</evidence>
<dbReference type="AlphaFoldDB" id="A0A8S9RJ39"/>
<protein>
    <submittedName>
        <fullName evidence="1">Uncharacterized protein</fullName>
    </submittedName>
</protein>
<dbReference type="Proteomes" id="UP000712600">
    <property type="component" value="Unassembled WGS sequence"/>
</dbReference>
<evidence type="ECO:0000313" key="1">
    <source>
        <dbReference type="EMBL" id="KAF3572452.1"/>
    </source>
</evidence>